<evidence type="ECO:0000313" key="2">
    <source>
        <dbReference type="Proteomes" id="UP000184047"/>
    </source>
</evidence>
<protein>
    <recommendedName>
        <fullName evidence="3">Lipoprotein</fullName>
    </recommendedName>
</protein>
<name>A0A1M5VZ33_9FLAO</name>
<dbReference type="OrthoDB" id="1120813at2"/>
<dbReference type="AlphaFoldDB" id="A0A1M5VZ33"/>
<evidence type="ECO:0000313" key="1">
    <source>
        <dbReference type="EMBL" id="SHH80579.1"/>
    </source>
</evidence>
<proteinExistence type="predicted"/>
<dbReference type="eggNOG" id="ENOG5030QZ5">
    <property type="taxonomic scope" value="Bacteria"/>
</dbReference>
<evidence type="ECO:0008006" key="3">
    <source>
        <dbReference type="Google" id="ProtNLM"/>
    </source>
</evidence>
<organism evidence="1 2">
    <name type="scientific">Chryseobacterium oranimense</name>
    <dbReference type="NCBI Taxonomy" id="421058"/>
    <lineage>
        <taxon>Bacteria</taxon>
        <taxon>Pseudomonadati</taxon>
        <taxon>Bacteroidota</taxon>
        <taxon>Flavobacteriia</taxon>
        <taxon>Flavobacteriales</taxon>
        <taxon>Weeksellaceae</taxon>
        <taxon>Chryseobacterium group</taxon>
        <taxon>Chryseobacterium</taxon>
    </lineage>
</organism>
<keyword evidence="2" id="KW-1185">Reference proteome</keyword>
<dbReference type="PROSITE" id="PS51257">
    <property type="entry name" value="PROKAR_LIPOPROTEIN"/>
    <property type="match status" value="1"/>
</dbReference>
<reference evidence="2" key="1">
    <citation type="submission" date="2016-11" db="EMBL/GenBank/DDBJ databases">
        <authorList>
            <person name="Varghese N."/>
            <person name="Submissions S."/>
        </authorList>
    </citation>
    <scope>NUCLEOTIDE SEQUENCE [LARGE SCALE GENOMIC DNA]</scope>
    <source>
        <strain evidence="2">DSM 19055</strain>
    </source>
</reference>
<sequence>MKPYIIFFLLIIISCKKNDSKLTVVPKDHDLNLRYEVLNQLIDNDSVSFENNSYILVSTLRTVYLNKDENNDEPRPLGFVLEYDPVFSKNDSAYYKNQEKIVSDFRLDKTKIRKKLRYVTDEELHKLDENRKSDFWTEFNKKFGGTCIRSFSVPFFNKDRTMCIVQSSTSCGYLNGSGYTAVYKKINGKWVEVKALQNWIS</sequence>
<dbReference type="RefSeq" id="WP_073065916.1">
    <property type="nucleotide sequence ID" value="NZ_FQWT01000007.1"/>
</dbReference>
<dbReference type="Proteomes" id="UP000184047">
    <property type="component" value="Unassembled WGS sequence"/>
</dbReference>
<dbReference type="EMBL" id="FQWT01000007">
    <property type="protein sequence ID" value="SHH80579.1"/>
    <property type="molecule type" value="Genomic_DNA"/>
</dbReference>
<dbReference type="STRING" id="421058.SAMN05421866_3811"/>
<gene>
    <name evidence="1" type="ORF">SAMN05421866_3811</name>
</gene>
<accession>A0A1M5VZ33</accession>